<dbReference type="EMBL" id="FOEH01000002">
    <property type="protein sequence ID" value="SEQ22943.1"/>
    <property type="molecule type" value="Genomic_DNA"/>
</dbReference>
<organism evidence="1 2">
    <name type="scientific">Virgibacillus subterraneus</name>
    <dbReference type="NCBI Taxonomy" id="621109"/>
    <lineage>
        <taxon>Bacteria</taxon>
        <taxon>Bacillati</taxon>
        <taxon>Bacillota</taxon>
        <taxon>Bacilli</taxon>
        <taxon>Bacillales</taxon>
        <taxon>Bacillaceae</taxon>
        <taxon>Virgibacillus</taxon>
    </lineage>
</organism>
<accession>A0A1H9ECG2</accession>
<sequence>MESNKKIYVESNTERYVKRSKPCSECKDKPARHWSKELCEDCFGEMLREKA</sequence>
<gene>
    <name evidence="1" type="ORF">SAMN05216232_1967</name>
</gene>
<comment type="caution">
    <text evidence="1">The sequence shown here is derived from an EMBL/GenBank/DDBJ whole genome shotgun (WGS) entry which is preliminary data.</text>
</comment>
<protein>
    <submittedName>
        <fullName evidence="1">Uncharacterized protein</fullName>
    </submittedName>
</protein>
<evidence type="ECO:0000313" key="1">
    <source>
        <dbReference type="EMBL" id="SEQ22943.1"/>
    </source>
</evidence>
<keyword evidence="2" id="KW-1185">Reference proteome</keyword>
<reference evidence="1 2" key="1">
    <citation type="submission" date="2016-10" db="EMBL/GenBank/DDBJ databases">
        <authorList>
            <person name="Varghese N."/>
            <person name="Submissions S."/>
        </authorList>
    </citation>
    <scope>NUCLEOTIDE SEQUENCE [LARGE SCALE GENOMIC DNA]</scope>
    <source>
        <strain evidence="1 2">CGMCC 1.7734</strain>
    </source>
</reference>
<evidence type="ECO:0000313" key="2">
    <source>
        <dbReference type="Proteomes" id="UP000198733"/>
    </source>
</evidence>
<proteinExistence type="predicted"/>
<dbReference type="Proteomes" id="UP000198733">
    <property type="component" value="Unassembled WGS sequence"/>
</dbReference>
<name>A0A1H9ECG2_9BACI</name>